<dbReference type="EMBL" id="JOKH01000004">
    <property type="protein sequence ID" value="KEQ16709.1"/>
    <property type="molecule type" value="Genomic_DNA"/>
</dbReference>
<comment type="caution">
    <text evidence="1">The sequence shown here is derived from an EMBL/GenBank/DDBJ whole genome shotgun (WGS) entry which is preliminary data.</text>
</comment>
<accession>A0A081NE36</accession>
<organism evidence="1 2">
    <name type="scientific">Endozoicomonas numazuensis</name>
    <dbReference type="NCBI Taxonomy" id="1137799"/>
    <lineage>
        <taxon>Bacteria</taxon>
        <taxon>Pseudomonadati</taxon>
        <taxon>Pseudomonadota</taxon>
        <taxon>Gammaproteobacteria</taxon>
        <taxon>Oceanospirillales</taxon>
        <taxon>Endozoicomonadaceae</taxon>
        <taxon>Endozoicomonas</taxon>
    </lineage>
</organism>
<reference evidence="1 2" key="1">
    <citation type="submission" date="2014-06" db="EMBL/GenBank/DDBJ databases">
        <title>Whole Genome Sequences of Three Symbiotic Endozoicomonas Bacteria.</title>
        <authorList>
            <person name="Neave M.J."/>
            <person name="Apprill A."/>
            <person name="Voolstra C.R."/>
        </authorList>
    </citation>
    <scope>NUCLEOTIDE SEQUENCE [LARGE SCALE GENOMIC DNA]</scope>
    <source>
        <strain evidence="1 2">DSM 25634</strain>
    </source>
</reference>
<dbReference type="InterPro" id="IPR011990">
    <property type="entry name" value="TPR-like_helical_dom_sf"/>
</dbReference>
<dbReference type="eggNOG" id="COG0457">
    <property type="taxonomic scope" value="Bacteria"/>
</dbReference>
<dbReference type="STRING" id="1137799.GZ78_18590"/>
<gene>
    <name evidence="1" type="ORF">GZ78_18590</name>
</gene>
<proteinExistence type="predicted"/>
<dbReference type="PRINTS" id="PR01595">
    <property type="entry name" value="SYCDCHAPRONE"/>
</dbReference>
<evidence type="ECO:0000313" key="1">
    <source>
        <dbReference type="EMBL" id="KEQ16709.1"/>
    </source>
</evidence>
<sequence length="168" mass="19035">MAGTKGNVRQTHASQSNGKDLWLTYLRSGGTIRELRGLSSDQMEAIYHLGFSHFSIGHYIEALKVFRYLALLDHHSPRYYLGIGLALHHLHQDAAAIPALNYAEKLDSKDPRPSICMTECFIRLKNRKLAVKALGNAAKILKVSKGWDEERKQARQLKHYLIEPSGRK</sequence>
<dbReference type="Gene3D" id="1.25.40.10">
    <property type="entry name" value="Tetratricopeptide repeat domain"/>
    <property type="match status" value="1"/>
</dbReference>
<dbReference type="Proteomes" id="UP000028073">
    <property type="component" value="Unassembled WGS sequence"/>
</dbReference>
<protein>
    <submittedName>
        <fullName evidence="1">Uncharacterized protein</fullName>
    </submittedName>
</protein>
<name>A0A081NE36_9GAMM</name>
<dbReference type="AlphaFoldDB" id="A0A081NE36"/>
<dbReference type="SUPFAM" id="SSF48452">
    <property type="entry name" value="TPR-like"/>
    <property type="match status" value="1"/>
</dbReference>
<dbReference type="RefSeq" id="WP_034838737.1">
    <property type="nucleotide sequence ID" value="NZ_JOKH01000004.1"/>
</dbReference>
<keyword evidence="2" id="KW-1185">Reference proteome</keyword>
<dbReference type="InterPro" id="IPR005415">
    <property type="entry name" value="T3SS_Ca_resp_chp_LcrH/SycD"/>
</dbReference>
<evidence type="ECO:0000313" key="2">
    <source>
        <dbReference type="Proteomes" id="UP000028073"/>
    </source>
</evidence>
<dbReference type="OrthoDB" id="6195910at2"/>